<dbReference type="InterPro" id="IPR050882">
    <property type="entry name" value="Prepilin_peptidase/N-MTase"/>
</dbReference>
<sequence>MGIMLLTGGLLTAAFITDITKRKIPNMLCAAGFMVGIGFHAFISGGAGIGYALLGALLGFAPLLILYMIRAVGAGDVKLFAAIGALSGGEFVLQSLMYALIYAAVIGCLILFWRGEWKSRGGPIYTMLMGILIWKRLKPLDTYRKSAHHIRFPFMWAVMPAAATVFWQFS</sequence>
<keyword evidence="2" id="KW-0812">Transmembrane</keyword>
<feature type="transmembrane region" description="Helical" evidence="2">
    <location>
        <begin position="91"/>
        <end position="113"/>
    </location>
</feature>
<dbReference type="Proteomes" id="UP001652445">
    <property type="component" value="Unassembled WGS sequence"/>
</dbReference>
<evidence type="ECO:0000259" key="3">
    <source>
        <dbReference type="Pfam" id="PF01478"/>
    </source>
</evidence>
<dbReference type="Gene3D" id="1.20.120.1220">
    <property type="match status" value="1"/>
</dbReference>
<dbReference type="RefSeq" id="WP_083689025.1">
    <property type="nucleotide sequence ID" value="NZ_JAOQIO010000124.1"/>
</dbReference>
<dbReference type="EMBL" id="JAOQIO010000124">
    <property type="protein sequence ID" value="MCU6797976.1"/>
    <property type="molecule type" value="Genomic_DNA"/>
</dbReference>
<feature type="domain" description="Prepilin type IV endopeptidase peptidase" evidence="3">
    <location>
        <begin position="7"/>
        <end position="110"/>
    </location>
</feature>
<evidence type="ECO:0000256" key="2">
    <source>
        <dbReference type="SAM" id="Phobius"/>
    </source>
</evidence>
<feature type="transmembrane region" description="Helical" evidence="2">
    <location>
        <begin position="149"/>
        <end position="169"/>
    </location>
</feature>
<keyword evidence="5" id="KW-1185">Reference proteome</keyword>
<keyword evidence="2" id="KW-1133">Transmembrane helix</keyword>
<dbReference type="PANTHER" id="PTHR30487:SF0">
    <property type="entry name" value="PREPILIN LEADER PEPTIDASE_N-METHYLTRANSFERASE-RELATED"/>
    <property type="match status" value="1"/>
</dbReference>
<keyword evidence="2" id="KW-0472">Membrane</keyword>
<protein>
    <submittedName>
        <fullName evidence="4">A24 family peptidase</fullName>
    </submittedName>
</protein>
<feature type="transmembrane region" description="Helical" evidence="2">
    <location>
        <begin position="49"/>
        <end position="70"/>
    </location>
</feature>
<accession>A0ABT2UV19</accession>
<name>A0ABT2UV19_9BACL</name>
<comment type="similarity">
    <text evidence="1">Belongs to the peptidase A24 family.</text>
</comment>
<evidence type="ECO:0000313" key="4">
    <source>
        <dbReference type="EMBL" id="MCU6797976.1"/>
    </source>
</evidence>
<proteinExistence type="inferred from homology"/>
<dbReference type="InterPro" id="IPR000045">
    <property type="entry name" value="Prepilin_IV_endopep_pep"/>
</dbReference>
<dbReference type="PANTHER" id="PTHR30487">
    <property type="entry name" value="TYPE 4 PREPILIN-LIKE PROTEINS LEADER PEPTIDE-PROCESSING ENZYME"/>
    <property type="match status" value="1"/>
</dbReference>
<gene>
    <name evidence="4" type="ORF">OB236_38210</name>
</gene>
<evidence type="ECO:0000256" key="1">
    <source>
        <dbReference type="ARBA" id="ARBA00005801"/>
    </source>
</evidence>
<feature type="transmembrane region" description="Helical" evidence="2">
    <location>
        <begin position="24"/>
        <end position="43"/>
    </location>
</feature>
<evidence type="ECO:0000313" key="5">
    <source>
        <dbReference type="Proteomes" id="UP001652445"/>
    </source>
</evidence>
<comment type="caution">
    <text evidence="4">The sequence shown here is derived from an EMBL/GenBank/DDBJ whole genome shotgun (WGS) entry which is preliminary data.</text>
</comment>
<dbReference type="Pfam" id="PF01478">
    <property type="entry name" value="Peptidase_A24"/>
    <property type="match status" value="1"/>
</dbReference>
<organism evidence="4 5">
    <name type="scientific">Paenibacillus baimaensis</name>
    <dbReference type="NCBI Taxonomy" id="2982185"/>
    <lineage>
        <taxon>Bacteria</taxon>
        <taxon>Bacillati</taxon>
        <taxon>Bacillota</taxon>
        <taxon>Bacilli</taxon>
        <taxon>Bacillales</taxon>
        <taxon>Paenibacillaceae</taxon>
        <taxon>Paenibacillus</taxon>
    </lineage>
</organism>
<reference evidence="4 5" key="1">
    <citation type="submission" date="2022-09" db="EMBL/GenBank/DDBJ databases">
        <authorList>
            <person name="Han X.L."/>
            <person name="Wang Q."/>
            <person name="Lu T."/>
        </authorList>
    </citation>
    <scope>NUCLEOTIDE SEQUENCE [LARGE SCALE GENOMIC DNA]</scope>
    <source>
        <strain evidence="4 5">WQ 127069</strain>
    </source>
</reference>